<dbReference type="FunFam" id="3.30.160.60:FF:001506">
    <property type="entry name" value="Zinc finger protein"/>
    <property type="match status" value="1"/>
</dbReference>
<keyword evidence="18" id="KW-1185">Reference proteome</keyword>
<evidence type="ECO:0000256" key="14">
    <source>
        <dbReference type="SAM" id="MobiDB-lite"/>
    </source>
</evidence>
<dbReference type="PANTHER" id="PTHR23235">
    <property type="entry name" value="KRUEPPEL-LIKE TRANSCRIPTION FACTOR"/>
    <property type="match status" value="1"/>
</dbReference>
<reference evidence="17" key="3">
    <citation type="submission" date="2025-09" db="UniProtKB">
        <authorList>
            <consortium name="Ensembl"/>
        </authorList>
    </citation>
    <scope>IDENTIFICATION</scope>
</reference>
<keyword evidence="6 12" id="KW-0863">Zinc-finger</keyword>
<organism evidence="17 18">
    <name type="scientific">Gouania willdenowi</name>
    <name type="common">Blunt-snouted clingfish</name>
    <name type="synonym">Lepadogaster willdenowi</name>
    <dbReference type="NCBI Taxonomy" id="441366"/>
    <lineage>
        <taxon>Eukaryota</taxon>
        <taxon>Metazoa</taxon>
        <taxon>Chordata</taxon>
        <taxon>Craniata</taxon>
        <taxon>Vertebrata</taxon>
        <taxon>Euteleostomi</taxon>
        <taxon>Actinopterygii</taxon>
        <taxon>Neopterygii</taxon>
        <taxon>Teleostei</taxon>
        <taxon>Neoteleostei</taxon>
        <taxon>Acanthomorphata</taxon>
        <taxon>Ovalentaria</taxon>
        <taxon>Blenniimorphae</taxon>
        <taxon>Blenniiformes</taxon>
        <taxon>Gobiesocoidei</taxon>
        <taxon>Gobiesocidae</taxon>
        <taxon>Gobiesocinae</taxon>
        <taxon>Gouania</taxon>
    </lineage>
</organism>
<dbReference type="Gene3D" id="3.30.160.60">
    <property type="entry name" value="Classic Zinc Finger"/>
    <property type="match status" value="4"/>
</dbReference>
<dbReference type="FunFam" id="3.30.160.60:FF:000912">
    <property type="entry name" value="Zinc finger protein 660"/>
    <property type="match status" value="1"/>
</dbReference>
<evidence type="ECO:0000256" key="13">
    <source>
        <dbReference type="PROSITE-ProRule" id="PRU00309"/>
    </source>
</evidence>
<feature type="region of interest" description="Disordered" evidence="14">
    <location>
        <begin position="250"/>
        <end position="332"/>
    </location>
</feature>
<reference evidence="17" key="1">
    <citation type="submission" date="2020-06" db="EMBL/GenBank/DDBJ databases">
        <authorList>
            <consortium name="Wellcome Sanger Institute Data Sharing"/>
        </authorList>
    </citation>
    <scope>NUCLEOTIDE SEQUENCE [LARGE SCALE GENOMIC DNA]</scope>
</reference>
<dbReference type="SMART" id="SM00692">
    <property type="entry name" value="DM3"/>
    <property type="match status" value="1"/>
</dbReference>
<protein>
    <submittedName>
        <fullName evidence="17">Zinc finger and SCAN domain-containing protein 21-like</fullName>
    </submittedName>
</protein>
<evidence type="ECO:0000256" key="8">
    <source>
        <dbReference type="ARBA" id="ARBA00023015"/>
    </source>
</evidence>
<dbReference type="RefSeq" id="XP_028330334.1">
    <property type="nucleotide sequence ID" value="XM_028474533.1"/>
</dbReference>
<evidence type="ECO:0000313" key="18">
    <source>
        <dbReference type="Proteomes" id="UP000694680"/>
    </source>
</evidence>
<comment type="function">
    <text evidence="1">May be involved in transcriptional regulation.</text>
</comment>
<dbReference type="InterPro" id="IPR038441">
    <property type="entry name" value="THAP_Znf_sf"/>
</dbReference>
<dbReference type="Ensembl" id="ENSGWIT00000053592.1">
    <property type="protein sequence ID" value="ENSGWIP00000049587.1"/>
    <property type="gene ID" value="ENSGWIG00000024193.1"/>
</dbReference>
<evidence type="ECO:0000256" key="9">
    <source>
        <dbReference type="ARBA" id="ARBA00023125"/>
    </source>
</evidence>
<keyword evidence="5" id="KW-0677">Repeat</keyword>
<dbReference type="FunFam" id="3.30.160.60:FF:000966">
    <property type="entry name" value="ZFP90 zinc finger protein"/>
    <property type="match status" value="1"/>
</dbReference>
<dbReference type="RefSeq" id="XP_028330333.1">
    <property type="nucleotide sequence ID" value="XM_028474532.1"/>
</dbReference>
<dbReference type="PROSITE" id="PS00028">
    <property type="entry name" value="ZINC_FINGER_C2H2_1"/>
    <property type="match status" value="4"/>
</dbReference>
<keyword evidence="8" id="KW-0805">Transcription regulation</keyword>
<accession>A0A8C5HSX5</accession>
<dbReference type="PANTHER" id="PTHR23235:SF120">
    <property type="entry name" value="KRUPPEL-LIKE FACTOR 15"/>
    <property type="match status" value="1"/>
</dbReference>
<evidence type="ECO:0000259" key="16">
    <source>
        <dbReference type="PROSITE" id="PS50950"/>
    </source>
</evidence>
<name>A0A8C5HSX5_GOUWI</name>
<dbReference type="GO" id="GO:0000978">
    <property type="term" value="F:RNA polymerase II cis-regulatory region sequence-specific DNA binding"/>
    <property type="evidence" value="ECO:0007669"/>
    <property type="project" value="TreeGrafter"/>
</dbReference>
<keyword evidence="11" id="KW-0539">Nucleus</keyword>
<feature type="domain" description="C2H2-type" evidence="15">
    <location>
        <begin position="389"/>
        <end position="416"/>
    </location>
</feature>
<dbReference type="InterPro" id="IPR036236">
    <property type="entry name" value="Znf_C2H2_sf"/>
</dbReference>
<dbReference type="SUPFAM" id="SSF57667">
    <property type="entry name" value="beta-beta-alpha zinc fingers"/>
    <property type="match status" value="2"/>
</dbReference>
<evidence type="ECO:0000256" key="12">
    <source>
        <dbReference type="PROSITE-ProRule" id="PRU00042"/>
    </source>
</evidence>
<feature type="compositionally biased region" description="Acidic residues" evidence="14">
    <location>
        <begin position="278"/>
        <end position="293"/>
    </location>
</feature>
<dbReference type="SUPFAM" id="SSF57716">
    <property type="entry name" value="Glucocorticoid receptor-like (DNA-binding domain)"/>
    <property type="match status" value="1"/>
</dbReference>
<keyword evidence="7" id="KW-0862">Zinc</keyword>
<gene>
    <name evidence="17" type="primary">LOC114480406</name>
</gene>
<dbReference type="PROSITE" id="PS50157">
    <property type="entry name" value="ZINC_FINGER_C2H2_2"/>
    <property type="match status" value="4"/>
</dbReference>
<dbReference type="GO" id="GO:0000981">
    <property type="term" value="F:DNA-binding transcription factor activity, RNA polymerase II-specific"/>
    <property type="evidence" value="ECO:0007669"/>
    <property type="project" value="TreeGrafter"/>
</dbReference>
<evidence type="ECO:0000256" key="5">
    <source>
        <dbReference type="ARBA" id="ARBA00022737"/>
    </source>
</evidence>
<keyword evidence="9 13" id="KW-0238">DNA-binding</keyword>
<dbReference type="SMART" id="SM00980">
    <property type="entry name" value="THAP"/>
    <property type="match status" value="1"/>
</dbReference>
<dbReference type="GO" id="GO:0008270">
    <property type="term" value="F:zinc ion binding"/>
    <property type="evidence" value="ECO:0007669"/>
    <property type="project" value="UniProtKB-KW"/>
</dbReference>
<dbReference type="Pfam" id="PF00096">
    <property type="entry name" value="zf-C2H2"/>
    <property type="match status" value="4"/>
</dbReference>
<evidence type="ECO:0000256" key="7">
    <source>
        <dbReference type="ARBA" id="ARBA00022833"/>
    </source>
</evidence>
<dbReference type="GO" id="GO:0005634">
    <property type="term" value="C:nucleus"/>
    <property type="evidence" value="ECO:0007669"/>
    <property type="project" value="UniProtKB-SubCell"/>
</dbReference>
<keyword evidence="10" id="KW-0804">Transcription</keyword>
<evidence type="ECO:0000259" key="15">
    <source>
        <dbReference type="PROSITE" id="PS50157"/>
    </source>
</evidence>
<evidence type="ECO:0000256" key="10">
    <source>
        <dbReference type="ARBA" id="ARBA00023163"/>
    </source>
</evidence>
<feature type="domain" description="C2H2-type" evidence="15">
    <location>
        <begin position="361"/>
        <end position="388"/>
    </location>
</feature>
<keyword evidence="4" id="KW-0479">Metal-binding</keyword>
<evidence type="ECO:0000256" key="4">
    <source>
        <dbReference type="ARBA" id="ARBA00022723"/>
    </source>
</evidence>
<dbReference type="InterPro" id="IPR006612">
    <property type="entry name" value="THAP_Znf"/>
</dbReference>
<dbReference type="FunFam" id="3.30.160.60:FF:000933">
    <property type="entry name" value="zinc finger protein 771"/>
    <property type="match status" value="1"/>
</dbReference>
<dbReference type="Pfam" id="PF05485">
    <property type="entry name" value="THAP"/>
    <property type="match status" value="1"/>
</dbReference>
<dbReference type="AlphaFoldDB" id="A0A8C5HSX5"/>
<dbReference type="InterPro" id="IPR013087">
    <property type="entry name" value="Znf_C2H2_type"/>
</dbReference>
<evidence type="ECO:0000313" key="17">
    <source>
        <dbReference type="Ensembl" id="ENSGWIP00000049587.1"/>
    </source>
</evidence>
<evidence type="ECO:0000256" key="11">
    <source>
        <dbReference type="ARBA" id="ARBA00023242"/>
    </source>
</evidence>
<comment type="subcellular location">
    <subcellularLocation>
        <location evidence="2">Nucleus</location>
    </subcellularLocation>
</comment>
<evidence type="ECO:0000256" key="6">
    <source>
        <dbReference type="ARBA" id="ARBA00022771"/>
    </source>
</evidence>
<feature type="domain" description="THAP-type" evidence="16">
    <location>
        <begin position="3"/>
        <end position="93"/>
    </location>
</feature>
<dbReference type="SMART" id="SM00355">
    <property type="entry name" value="ZnF_C2H2"/>
    <property type="match status" value="4"/>
</dbReference>
<dbReference type="PROSITE" id="PS50950">
    <property type="entry name" value="ZF_THAP"/>
    <property type="match status" value="1"/>
</dbReference>
<reference evidence="17" key="2">
    <citation type="submission" date="2025-08" db="UniProtKB">
        <authorList>
            <consortium name="Ensembl"/>
        </authorList>
    </citation>
    <scope>IDENTIFICATION</scope>
</reference>
<sequence>MSPPRRSCIFPGCHSVQGNGFVSLFRFPLDNNVRKRWINFVKRSYCGEFKITNNTRLCHVHFTPDSYSNYHQVKSRFLKSPLTLVSMAEPTLSVPGLHPTVPLTAGAPITATGIMCPPESQSPPTSREAACQCGDVKKNTREIGCQTDRVVGKRTVATQLSKIILVNRYSTGFPADVPDPVSCKHGLKLQDHIHIKKEEEELWERLEEKQETDITVVTVKSEEEEKEAQCSLLHWRLSEENIKGEPATCSSTKLMKVEPNGDISEGPEAANTCRQQDSDGEETDCSDTEDSEDWREPLSQSEAQSEHMDMSCEGFQTSENNTKGTPHNREKPHGCDMCGKRFGNKADLKIHRRIHTGEKPYGCEICGKTFIEKKKLKRHMMVHTGEKPFSCDVCGRQFPHNANLKKHMRVHTGEKPFSCDICSKRFRQKVHLKSHMIVHTK</sequence>
<dbReference type="GeneID" id="114480406"/>
<evidence type="ECO:0000256" key="1">
    <source>
        <dbReference type="ARBA" id="ARBA00003767"/>
    </source>
</evidence>
<evidence type="ECO:0000256" key="3">
    <source>
        <dbReference type="ARBA" id="ARBA00006991"/>
    </source>
</evidence>
<proteinExistence type="inferred from homology"/>
<feature type="domain" description="C2H2-type" evidence="15">
    <location>
        <begin position="417"/>
        <end position="441"/>
    </location>
</feature>
<feature type="domain" description="C2H2-type" evidence="15">
    <location>
        <begin position="333"/>
        <end position="360"/>
    </location>
</feature>
<dbReference type="Gene3D" id="6.20.210.20">
    <property type="entry name" value="THAP domain"/>
    <property type="match status" value="1"/>
</dbReference>
<evidence type="ECO:0000256" key="2">
    <source>
        <dbReference type="ARBA" id="ARBA00004123"/>
    </source>
</evidence>
<comment type="similarity">
    <text evidence="3">Belongs to the krueppel C2H2-type zinc-finger protein family.</text>
</comment>
<dbReference type="OrthoDB" id="9439903at2759"/>
<dbReference type="Proteomes" id="UP000694680">
    <property type="component" value="Chromosome 18"/>
</dbReference>
<feature type="compositionally biased region" description="Polar residues" evidence="14">
    <location>
        <begin position="314"/>
        <end position="325"/>
    </location>
</feature>